<protein>
    <submittedName>
        <fullName evidence="1">Exportin-T</fullName>
    </submittedName>
</protein>
<dbReference type="Proteomes" id="UP000032142">
    <property type="component" value="Unassembled WGS sequence"/>
</dbReference>
<evidence type="ECO:0000313" key="1">
    <source>
        <dbReference type="EMBL" id="KHG22109.1"/>
    </source>
</evidence>
<proteinExistence type="predicted"/>
<keyword evidence="2" id="KW-1185">Reference proteome</keyword>
<sequence length="138" mass="16089">MSTKVHKVTDPKYTIDSVGLELFDDLCPIELKFDDVPVMNFELMDALCLIEEWVFMVILWKIQVLFLTLILNKNHFEVEVIVMGQNEDSVTKKQNIVFGFTETMRRGPNEMKRFIQLILKDFVDTKGKPDQGCKTIEQ</sequence>
<dbReference type="AlphaFoldDB" id="A0A0B0PCI9"/>
<dbReference type="EMBL" id="KN420679">
    <property type="protein sequence ID" value="KHG22109.1"/>
    <property type="molecule type" value="Genomic_DNA"/>
</dbReference>
<gene>
    <name evidence="1" type="ORF">F383_26733</name>
</gene>
<organism evidence="1 2">
    <name type="scientific">Gossypium arboreum</name>
    <name type="common">Tree cotton</name>
    <name type="synonym">Gossypium nanking</name>
    <dbReference type="NCBI Taxonomy" id="29729"/>
    <lineage>
        <taxon>Eukaryota</taxon>
        <taxon>Viridiplantae</taxon>
        <taxon>Streptophyta</taxon>
        <taxon>Embryophyta</taxon>
        <taxon>Tracheophyta</taxon>
        <taxon>Spermatophyta</taxon>
        <taxon>Magnoliopsida</taxon>
        <taxon>eudicotyledons</taxon>
        <taxon>Gunneridae</taxon>
        <taxon>Pentapetalae</taxon>
        <taxon>rosids</taxon>
        <taxon>malvids</taxon>
        <taxon>Malvales</taxon>
        <taxon>Malvaceae</taxon>
        <taxon>Malvoideae</taxon>
        <taxon>Gossypium</taxon>
    </lineage>
</organism>
<reference evidence="2" key="1">
    <citation type="submission" date="2014-09" db="EMBL/GenBank/DDBJ databases">
        <authorList>
            <person name="Mudge J."/>
            <person name="Ramaraj T."/>
            <person name="Lindquist I.E."/>
            <person name="Bharti A.K."/>
            <person name="Sundararajan A."/>
            <person name="Cameron C.T."/>
            <person name="Woodward J.E."/>
            <person name="May G.D."/>
            <person name="Brubaker C."/>
            <person name="Broadhvest J."/>
            <person name="Wilkins T.A."/>
        </authorList>
    </citation>
    <scope>NUCLEOTIDE SEQUENCE</scope>
    <source>
        <strain evidence="2">cv. AKA8401</strain>
    </source>
</reference>
<evidence type="ECO:0000313" key="2">
    <source>
        <dbReference type="Proteomes" id="UP000032142"/>
    </source>
</evidence>
<name>A0A0B0PCI9_GOSAR</name>
<accession>A0A0B0PCI9</accession>